<evidence type="ECO:0000313" key="3">
    <source>
        <dbReference type="Proteomes" id="UP000028542"/>
    </source>
</evidence>
<dbReference type="InterPro" id="IPR025699">
    <property type="entry name" value="ABC2_memb-like"/>
</dbReference>
<reference evidence="2 3" key="1">
    <citation type="submission" date="2014-07" db="EMBL/GenBank/DDBJ databases">
        <title>Draft genome of Clostridium sulfidigenes 113A isolated from sediments associated with methane hydrate from Krishna Godavari basin.</title>
        <authorList>
            <person name="Honkalas V.S."/>
            <person name="Dabir A.P."/>
            <person name="Arora P."/>
            <person name="Dhakephalkar P.K."/>
        </authorList>
    </citation>
    <scope>NUCLEOTIDE SEQUENCE [LARGE SCALE GENOMIC DNA]</scope>
    <source>
        <strain evidence="2 3">113A</strain>
    </source>
</reference>
<accession>A0A084JCL9</accession>
<dbReference type="AlphaFoldDB" id="A0A084JCL9"/>
<feature type="transmembrane region" description="Helical" evidence="1">
    <location>
        <begin position="85"/>
        <end position="109"/>
    </location>
</feature>
<feature type="transmembrane region" description="Helical" evidence="1">
    <location>
        <begin position="150"/>
        <end position="169"/>
    </location>
</feature>
<dbReference type="PANTHER" id="PTHR41309">
    <property type="entry name" value="MEMBRANE PROTEIN-RELATED"/>
    <property type="match status" value="1"/>
</dbReference>
<keyword evidence="3" id="KW-1185">Reference proteome</keyword>
<dbReference type="eggNOG" id="ENOG503277F">
    <property type="taxonomic scope" value="Bacteria"/>
</dbReference>
<protein>
    <recommendedName>
        <fullName evidence="4">ABC-2 transporter permease</fullName>
    </recommendedName>
</protein>
<sequence length="222" mass="25608">MGALLKKDFITSRYIYTISLLVVGIALCFASMYSFEATLLIYLLGTFIVPLIANKFTATDEMRRNYDVIINSFPVRRVDVVISKFIYYFIIYVLCSSILMSIVLLVGNFNQENLYIIYIIQSLSFIYYCLIIGVTNFIYYRYDYSVAAKYSAIIIIAVINVPIIILKLIDKIRPNIFKGISKYLLVSTIPRVYLAIGIILIGIIIYFFFIVLSIIGYRKRDL</sequence>
<comment type="caution">
    <text evidence="2">The sequence shown here is derived from an EMBL/GenBank/DDBJ whole genome shotgun (WGS) entry which is preliminary data.</text>
</comment>
<evidence type="ECO:0000256" key="1">
    <source>
        <dbReference type="SAM" id="Phobius"/>
    </source>
</evidence>
<evidence type="ECO:0008006" key="4">
    <source>
        <dbReference type="Google" id="ProtNLM"/>
    </source>
</evidence>
<keyword evidence="1" id="KW-1133">Transmembrane helix</keyword>
<feature type="transmembrane region" description="Helical" evidence="1">
    <location>
        <begin position="39"/>
        <end position="56"/>
    </location>
</feature>
<dbReference type="RefSeq" id="WP_035132340.1">
    <property type="nucleotide sequence ID" value="NZ_JPMD01000019.1"/>
</dbReference>
<feature type="transmembrane region" description="Helical" evidence="1">
    <location>
        <begin position="192"/>
        <end position="217"/>
    </location>
</feature>
<name>A0A084JCL9_9CLOT</name>
<keyword evidence="1" id="KW-0812">Transmembrane</keyword>
<proteinExistence type="predicted"/>
<dbReference type="PANTHER" id="PTHR41309:SF2">
    <property type="entry name" value="MEMBRANE PROTEIN"/>
    <property type="match status" value="1"/>
</dbReference>
<gene>
    <name evidence="2" type="ORF">IO99_08735</name>
</gene>
<feature type="transmembrane region" description="Helical" evidence="1">
    <location>
        <begin position="115"/>
        <end position="138"/>
    </location>
</feature>
<keyword evidence="1" id="KW-0472">Membrane</keyword>
<dbReference type="EMBL" id="JPMD01000019">
    <property type="protein sequence ID" value="KEZ86703.1"/>
    <property type="molecule type" value="Genomic_DNA"/>
</dbReference>
<dbReference type="STRING" id="318464.IO99_08735"/>
<organism evidence="2 3">
    <name type="scientific">Clostridium sulfidigenes</name>
    <dbReference type="NCBI Taxonomy" id="318464"/>
    <lineage>
        <taxon>Bacteria</taxon>
        <taxon>Bacillati</taxon>
        <taxon>Bacillota</taxon>
        <taxon>Clostridia</taxon>
        <taxon>Eubacteriales</taxon>
        <taxon>Clostridiaceae</taxon>
        <taxon>Clostridium</taxon>
    </lineage>
</organism>
<dbReference type="Pfam" id="PF13346">
    <property type="entry name" value="ABC2_membrane_5"/>
    <property type="match status" value="1"/>
</dbReference>
<evidence type="ECO:0000313" key="2">
    <source>
        <dbReference type="EMBL" id="KEZ86703.1"/>
    </source>
</evidence>
<dbReference type="Proteomes" id="UP000028542">
    <property type="component" value="Unassembled WGS sequence"/>
</dbReference>
<feature type="transmembrane region" description="Helical" evidence="1">
    <location>
        <begin position="14"/>
        <end position="33"/>
    </location>
</feature>